<dbReference type="Proteomes" id="UP000216339">
    <property type="component" value="Unassembled WGS sequence"/>
</dbReference>
<gene>
    <name evidence="1" type="ORF">BSZ37_15990</name>
</gene>
<evidence type="ECO:0000313" key="2">
    <source>
        <dbReference type="Proteomes" id="UP000216339"/>
    </source>
</evidence>
<evidence type="ECO:0000313" key="1">
    <source>
        <dbReference type="EMBL" id="PAP77835.1"/>
    </source>
</evidence>
<keyword evidence="2" id="KW-1185">Reference proteome</keyword>
<name>A0A271J4F1_9BACT</name>
<dbReference type="RefSeq" id="WP_095511506.1">
    <property type="nucleotide sequence ID" value="NZ_MQWD01000001.1"/>
</dbReference>
<dbReference type="PANTHER" id="PTHR36454:SF1">
    <property type="entry name" value="DUF1015 DOMAIN-CONTAINING PROTEIN"/>
    <property type="match status" value="1"/>
</dbReference>
<protein>
    <recommendedName>
        <fullName evidence="3">DUF1015 domain-containing protein</fullName>
    </recommendedName>
</protein>
<dbReference type="EMBL" id="MQWD01000001">
    <property type="protein sequence ID" value="PAP77835.1"/>
    <property type="molecule type" value="Genomic_DNA"/>
</dbReference>
<evidence type="ECO:0008006" key="3">
    <source>
        <dbReference type="Google" id="ProtNLM"/>
    </source>
</evidence>
<reference evidence="1 2" key="1">
    <citation type="submission" date="2016-11" db="EMBL/GenBank/DDBJ databases">
        <title>Study of marine rhodopsin-containing bacteria.</title>
        <authorList>
            <person name="Yoshizawa S."/>
            <person name="Kumagai Y."/>
            <person name="Kogure K."/>
        </authorList>
    </citation>
    <scope>NUCLEOTIDE SEQUENCE [LARGE SCALE GENOMIC DNA]</scope>
    <source>
        <strain evidence="1 2">SAORIC-28</strain>
    </source>
</reference>
<accession>A0A271J4F1</accession>
<dbReference type="InterPro" id="IPR008323">
    <property type="entry name" value="UCP033563"/>
</dbReference>
<comment type="caution">
    <text evidence="1">The sequence shown here is derived from an EMBL/GenBank/DDBJ whole genome shotgun (WGS) entry which is preliminary data.</text>
</comment>
<dbReference type="PANTHER" id="PTHR36454">
    <property type="entry name" value="LMO2823 PROTEIN"/>
    <property type="match status" value="1"/>
</dbReference>
<proteinExistence type="predicted"/>
<dbReference type="OrthoDB" id="9781616at2"/>
<dbReference type="AlphaFoldDB" id="A0A271J4F1"/>
<sequence length="406" mass="45135">MASVRPFRALRPTPEHAPNVASVPYDVVSVEEARELASGNDLSFLHVVRPEIDLPEGTDEHADAVYTQGAEALRRLAESDAFVRDDAPRLYVYRLVMNGREQTGIVGLVSAAEYEDDVILKHENTRPDKEDDRTRHLVTQRAHAEPVMLTYRGNDAIDAAVAEAMAGEPLYDFRAKDYVQHTVWPIAEASAVAEAFRDVDVLYVADGHHRSAAAARAARELDGVEAAGHFLAVLFPMDEMEILPYNRIIYDLPVGKGKFLDQLRRKFDVEEALFPDPEDYGIVQVYLGMDYGWHSILLPETQRDGVADTLDVARLGEFILEPILGITDPRTDENVGFVGGIRGTEELERLVDAGECDAAFSMFPTAIEELVDVSDAGELMPPKSTWFEPKLRSGLLVHTFWDGEEG</sequence>
<dbReference type="Pfam" id="PF06245">
    <property type="entry name" value="DUF1015"/>
    <property type="match status" value="1"/>
</dbReference>
<dbReference type="PIRSF" id="PIRSF033563">
    <property type="entry name" value="UCP033563"/>
    <property type="match status" value="1"/>
</dbReference>
<organism evidence="1 2">
    <name type="scientific">Rubrivirga marina</name>
    <dbReference type="NCBI Taxonomy" id="1196024"/>
    <lineage>
        <taxon>Bacteria</taxon>
        <taxon>Pseudomonadati</taxon>
        <taxon>Rhodothermota</taxon>
        <taxon>Rhodothermia</taxon>
        <taxon>Rhodothermales</taxon>
        <taxon>Rubricoccaceae</taxon>
        <taxon>Rubrivirga</taxon>
    </lineage>
</organism>